<feature type="domain" description="Beta-lactamase-related" evidence="1">
    <location>
        <begin position="15"/>
        <end position="352"/>
    </location>
</feature>
<evidence type="ECO:0000259" key="2">
    <source>
        <dbReference type="Pfam" id="PF13969"/>
    </source>
</evidence>
<dbReference type="AlphaFoldDB" id="A0ABD6BTM0"/>
<sequence>MATESSLDAETERAVEEYVASWMSEDGVPGASVALIDGTELTYAEGFGARDLDDDLPATPETLFGIGSCTKSVVATAVLQCVEQTDLALSDPVSAYLPHLRSAPGDLITVESLLNHTSGMPSDGNLSALVTRLTDIGDANTPLTSEADFRRHVQGSAEERYTEEEHFFYYNTGFALLGLLVAEVTGVAFERYVRKEVFKPLGMDRSCFTPERFEAEENRMSAYYEESTGDGTEWREGSLGFSEPMYAPGGMASSVVETSRFLRMLLNGGEFDGERVLPESAVDAMTTPTVTRYENVDGVERQYGYGLSIQSFLDDTLVGHGGMMGTTTAFIGYLENAEVGVVVACNTAPAHHPTVTGHALLSILQGEDPEEAVPRLALEAKADSLVGEYESYRGIQKATVEREGTNLAVEVQGRLGDRSMTLFPENADPEHLRYYTVSGDSRVPVEFLDVDDGTDMLLQRWRLHRQHE</sequence>
<evidence type="ECO:0000313" key="4">
    <source>
        <dbReference type="Proteomes" id="UP001597139"/>
    </source>
</evidence>
<dbReference type="InterPro" id="IPR050491">
    <property type="entry name" value="AmpC-like"/>
</dbReference>
<dbReference type="Pfam" id="PF13969">
    <property type="entry name" value="Pab87_oct"/>
    <property type="match status" value="1"/>
</dbReference>
<organism evidence="3 4">
    <name type="scientific">Halolamina litorea</name>
    <dbReference type="NCBI Taxonomy" id="1515593"/>
    <lineage>
        <taxon>Archaea</taxon>
        <taxon>Methanobacteriati</taxon>
        <taxon>Methanobacteriota</taxon>
        <taxon>Stenosarchaea group</taxon>
        <taxon>Halobacteria</taxon>
        <taxon>Halobacteriales</taxon>
        <taxon>Haloferacaceae</taxon>
    </lineage>
</organism>
<dbReference type="Gene3D" id="2.40.128.210">
    <property type="entry name" value="Pab87 octamerisation domain"/>
    <property type="match status" value="1"/>
</dbReference>
<dbReference type="InterPro" id="IPR012338">
    <property type="entry name" value="Beta-lactam/transpept-like"/>
</dbReference>
<dbReference type="GO" id="GO:0016787">
    <property type="term" value="F:hydrolase activity"/>
    <property type="evidence" value="ECO:0007669"/>
    <property type="project" value="UniProtKB-KW"/>
</dbReference>
<evidence type="ECO:0000259" key="1">
    <source>
        <dbReference type="Pfam" id="PF00144"/>
    </source>
</evidence>
<dbReference type="Proteomes" id="UP001597139">
    <property type="component" value="Unassembled WGS sequence"/>
</dbReference>
<dbReference type="InterPro" id="IPR001466">
    <property type="entry name" value="Beta-lactam-related"/>
</dbReference>
<keyword evidence="4" id="KW-1185">Reference proteome</keyword>
<keyword evidence="3" id="KW-0378">Hydrolase</keyword>
<dbReference type="InterPro" id="IPR025879">
    <property type="entry name" value="Pab87_oct"/>
</dbReference>
<dbReference type="PANTHER" id="PTHR46825:SF9">
    <property type="entry name" value="BETA-LACTAMASE-RELATED DOMAIN-CONTAINING PROTEIN"/>
    <property type="match status" value="1"/>
</dbReference>
<dbReference type="PANTHER" id="PTHR46825">
    <property type="entry name" value="D-ALANYL-D-ALANINE-CARBOXYPEPTIDASE/ENDOPEPTIDASE AMPH"/>
    <property type="match status" value="1"/>
</dbReference>
<dbReference type="InterPro" id="IPR038164">
    <property type="entry name" value="Pab87_oct_sf"/>
</dbReference>
<dbReference type="Gene3D" id="3.40.710.10">
    <property type="entry name" value="DD-peptidase/beta-lactamase superfamily"/>
    <property type="match status" value="1"/>
</dbReference>
<evidence type="ECO:0000313" key="3">
    <source>
        <dbReference type="EMBL" id="MFD1568431.1"/>
    </source>
</evidence>
<name>A0ABD6BTM0_9EURY</name>
<reference evidence="3 4" key="1">
    <citation type="journal article" date="2019" name="Int. J. Syst. Evol. Microbiol.">
        <title>The Global Catalogue of Microorganisms (GCM) 10K type strain sequencing project: providing services to taxonomists for standard genome sequencing and annotation.</title>
        <authorList>
            <consortium name="The Broad Institute Genomics Platform"/>
            <consortium name="The Broad Institute Genome Sequencing Center for Infectious Disease"/>
            <person name="Wu L."/>
            <person name="Ma J."/>
        </authorList>
    </citation>
    <scope>NUCLEOTIDE SEQUENCE [LARGE SCALE GENOMIC DNA]</scope>
    <source>
        <strain evidence="3 4">CGMCC 1.12859</strain>
    </source>
</reference>
<comment type="caution">
    <text evidence="3">The sequence shown here is derived from an EMBL/GenBank/DDBJ whole genome shotgun (WGS) entry which is preliminary data.</text>
</comment>
<gene>
    <name evidence="3" type="ORF">ACFSAU_13110</name>
</gene>
<dbReference type="SUPFAM" id="SSF56601">
    <property type="entry name" value="beta-lactamase/transpeptidase-like"/>
    <property type="match status" value="1"/>
</dbReference>
<dbReference type="Pfam" id="PF00144">
    <property type="entry name" value="Beta-lactamase"/>
    <property type="match status" value="1"/>
</dbReference>
<protein>
    <submittedName>
        <fullName evidence="3">Serine hydrolase</fullName>
    </submittedName>
</protein>
<dbReference type="RefSeq" id="WP_267648177.1">
    <property type="nucleotide sequence ID" value="NZ_JANHGR010000003.1"/>
</dbReference>
<feature type="domain" description="Pab87 octamerisation" evidence="2">
    <location>
        <begin position="371"/>
        <end position="464"/>
    </location>
</feature>
<dbReference type="EMBL" id="JBHUCZ010000012">
    <property type="protein sequence ID" value="MFD1568431.1"/>
    <property type="molecule type" value="Genomic_DNA"/>
</dbReference>
<accession>A0ABD6BTM0</accession>
<proteinExistence type="predicted"/>